<keyword evidence="2" id="KW-1185">Reference proteome</keyword>
<accession>A0A4Y2TRN2</accession>
<name>A0A4Y2TRN2_ARAVE</name>
<dbReference type="EMBL" id="BGPR01030579">
    <property type="protein sequence ID" value="GBO03188.1"/>
    <property type="molecule type" value="Genomic_DNA"/>
</dbReference>
<evidence type="ECO:0000313" key="1">
    <source>
        <dbReference type="EMBL" id="GBO03188.1"/>
    </source>
</evidence>
<dbReference type="Proteomes" id="UP000499080">
    <property type="component" value="Unassembled WGS sequence"/>
</dbReference>
<gene>
    <name evidence="1" type="ORF">AVEN_255012_1</name>
</gene>
<sequence>MSSELPCSSIAVPALSLSGKPSSVSPNLFGLGSFPGAEWEGDPSRTTNQNPNGGQSVPVLSVCFAWSWSNHASTQQSKCIILPPVCMPLLIPPICNFTQSPIGHLRP</sequence>
<evidence type="ECO:0000313" key="2">
    <source>
        <dbReference type="Proteomes" id="UP000499080"/>
    </source>
</evidence>
<comment type="caution">
    <text evidence="1">The sequence shown here is derived from an EMBL/GenBank/DDBJ whole genome shotgun (WGS) entry which is preliminary data.</text>
</comment>
<dbReference type="AlphaFoldDB" id="A0A4Y2TRN2"/>
<protein>
    <submittedName>
        <fullName evidence="1">Uncharacterized protein</fullName>
    </submittedName>
</protein>
<reference evidence="1 2" key="1">
    <citation type="journal article" date="2019" name="Sci. Rep.">
        <title>Orb-weaving spider Araneus ventricosus genome elucidates the spidroin gene catalogue.</title>
        <authorList>
            <person name="Kono N."/>
            <person name="Nakamura H."/>
            <person name="Ohtoshi R."/>
            <person name="Moran D.A.P."/>
            <person name="Shinohara A."/>
            <person name="Yoshida Y."/>
            <person name="Fujiwara M."/>
            <person name="Mori M."/>
            <person name="Tomita M."/>
            <person name="Arakawa K."/>
        </authorList>
    </citation>
    <scope>NUCLEOTIDE SEQUENCE [LARGE SCALE GENOMIC DNA]</scope>
</reference>
<proteinExistence type="predicted"/>
<organism evidence="1 2">
    <name type="scientific">Araneus ventricosus</name>
    <name type="common">Orbweaver spider</name>
    <name type="synonym">Epeira ventricosa</name>
    <dbReference type="NCBI Taxonomy" id="182803"/>
    <lineage>
        <taxon>Eukaryota</taxon>
        <taxon>Metazoa</taxon>
        <taxon>Ecdysozoa</taxon>
        <taxon>Arthropoda</taxon>
        <taxon>Chelicerata</taxon>
        <taxon>Arachnida</taxon>
        <taxon>Araneae</taxon>
        <taxon>Araneomorphae</taxon>
        <taxon>Entelegynae</taxon>
        <taxon>Araneoidea</taxon>
        <taxon>Araneidae</taxon>
        <taxon>Araneus</taxon>
    </lineage>
</organism>